<reference evidence="5 6" key="1">
    <citation type="submission" date="2018-10" db="EMBL/GenBank/DDBJ databases">
        <authorList>
            <person name="Criscuolo A."/>
        </authorList>
    </citation>
    <scope>NUCLEOTIDE SEQUENCE [LARGE SCALE GENOMIC DNA]</scope>
    <source>
        <strain evidence="5">DnA1</strain>
    </source>
</reference>
<dbReference type="EMBL" id="UWPJ01000023">
    <property type="protein sequence ID" value="VCU70860.1"/>
    <property type="molecule type" value="Genomic_DNA"/>
</dbReference>
<dbReference type="Gene3D" id="1.10.10.10">
    <property type="entry name" value="Winged helix-like DNA-binding domain superfamily/Winged helix DNA-binding domain"/>
    <property type="match status" value="1"/>
</dbReference>
<dbReference type="InterPro" id="IPR023187">
    <property type="entry name" value="Tscrpt_reg_MarR-type_CS"/>
</dbReference>
<dbReference type="SUPFAM" id="SSF46785">
    <property type="entry name" value="Winged helix' DNA-binding domain"/>
    <property type="match status" value="1"/>
</dbReference>
<dbReference type="SMART" id="SM00347">
    <property type="entry name" value="HTH_MARR"/>
    <property type="match status" value="1"/>
</dbReference>
<dbReference type="RefSeq" id="WP_160142281.1">
    <property type="nucleotide sequence ID" value="NZ_UWPJ01000023.1"/>
</dbReference>
<keyword evidence="2" id="KW-0238">DNA-binding</keyword>
<dbReference type="GO" id="GO:0003700">
    <property type="term" value="F:DNA-binding transcription factor activity"/>
    <property type="evidence" value="ECO:0007669"/>
    <property type="project" value="InterPro"/>
</dbReference>
<dbReference type="OrthoDB" id="5951092at2"/>
<evidence type="ECO:0000256" key="3">
    <source>
        <dbReference type="ARBA" id="ARBA00023163"/>
    </source>
</evidence>
<dbReference type="PROSITE" id="PS50995">
    <property type="entry name" value="HTH_MARR_2"/>
    <property type="match status" value="1"/>
</dbReference>
<keyword evidence="6" id="KW-1185">Reference proteome</keyword>
<organism evidence="5 6">
    <name type="scientific">Pigmentiphaga humi</name>
    <dbReference type="NCBI Taxonomy" id="2478468"/>
    <lineage>
        <taxon>Bacteria</taxon>
        <taxon>Pseudomonadati</taxon>
        <taxon>Pseudomonadota</taxon>
        <taxon>Betaproteobacteria</taxon>
        <taxon>Burkholderiales</taxon>
        <taxon>Alcaligenaceae</taxon>
        <taxon>Pigmentiphaga</taxon>
    </lineage>
</organism>
<dbReference type="PANTHER" id="PTHR42756">
    <property type="entry name" value="TRANSCRIPTIONAL REGULATOR, MARR"/>
    <property type="match status" value="1"/>
</dbReference>
<evidence type="ECO:0000256" key="2">
    <source>
        <dbReference type="ARBA" id="ARBA00023125"/>
    </source>
</evidence>
<evidence type="ECO:0000259" key="4">
    <source>
        <dbReference type="PROSITE" id="PS50995"/>
    </source>
</evidence>
<dbReference type="PRINTS" id="PR00598">
    <property type="entry name" value="HTHMARR"/>
</dbReference>
<accession>A0A3P4B5C5</accession>
<keyword evidence="1" id="KW-0805">Transcription regulation</keyword>
<dbReference type="InterPro" id="IPR036390">
    <property type="entry name" value="WH_DNA-bd_sf"/>
</dbReference>
<dbReference type="PANTHER" id="PTHR42756:SF1">
    <property type="entry name" value="TRANSCRIPTIONAL REPRESSOR OF EMRAB OPERON"/>
    <property type="match status" value="1"/>
</dbReference>
<evidence type="ECO:0000256" key="1">
    <source>
        <dbReference type="ARBA" id="ARBA00023015"/>
    </source>
</evidence>
<feature type="domain" description="HTH marR-type" evidence="4">
    <location>
        <begin position="20"/>
        <end position="152"/>
    </location>
</feature>
<proteinExistence type="predicted"/>
<protein>
    <submittedName>
        <fullName evidence="5">Multidrug resistance operon repressor</fullName>
    </submittedName>
</protein>
<evidence type="ECO:0000313" key="5">
    <source>
        <dbReference type="EMBL" id="VCU70860.1"/>
    </source>
</evidence>
<dbReference type="Pfam" id="PF01047">
    <property type="entry name" value="MarR"/>
    <property type="match status" value="1"/>
</dbReference>
<dbReference type="PROSITE" id="PS01117">
    <property type="entry name" value="HTH_MARR_1"/>
    <property type="match status" value="1"/>
</dbReference>
<keyword evidence="3" id="KW-0804">Transcription</keyword>
<dbReference type="InterPro" id="IPR036388">
    <property type="entry name" value="WH-like_DNA-bd_sf"/>
</dbReference>
<evidence type="ECO:0000313" key="6">
    <source>
        <dbReference type="Proteomes" id="UP000277294"/>
    </source>
</evidence>
<sequence length="174" mass="19380">MTKSTSNKPSPGKIATQSSEDSVGYQLSATYRVLNRALQAQVARLDVPAGTWIFLRTIWEEDGLTQREIGRRVGIMEAAAGSALNKLESRGLIRRVRNAGDRRKINVYLTDRGRALGHELMPRADELTARMVEGFEHFEVAQLCSYLMRVRQNLRAAESSAGLKTEDAENTIDS</sequence>
<name>A0A3P4B5C5_9BURK</name>
<gene>
    <name evidence="5" type="primary">mexR_2</name>
    <name evidence="5" type="ORF">PIGHUM_02939</name>
</gene>
<dbReference type="AlphaFoldDB" id="A0A3P4B5C5"/>
<dbReference type="InterPro" id="IPR000835">
    <property type="entry name" value="HTH_MarR-typ"/>
</dbReference>
<dbReference type="Proteomes" id="UP000277294">
    <property type="component" value="Unassembled WGS sequence"/>
</dbReference>
<dbReference type="GO" id="GO:0003677">
    <property type="term" value="F:DNA binding"/>
    <property type="evidence" value="ECO:0007669"/>
    <property type="project" value="UniProtKB-KW"/>
</dbReference>